<dbReference type="OrthoDB" id="39920at2"/>
<proteinExistence type="predicted"/>
<sequence>MKKWLVVILGIFVAILALAAFDPTVYVEATIGEPDTLDPHLAYDTSSGEVLYNVYENLIAYKGRSVSEFEPRLATEVPTVKNGLVKDGGKTYVFPIRKNVKFHNGNLLTPEDVEYSFERGLLYDPEGGPMWMLWYAIFGVHSRDEALEEFVGKPVSEIFDAKTGEPKADYKQKVIDFYKKVVDPAIEVQGDNVVIKLVRPYAPFMNIIAQSAHWAAILDKETCIKLGLWDGKAETWWKWKGMQKEESPLYSYAMGTGPYKFVEWDRKQQKVTLVANENYWREPAKIKKVIIWGIDEWSTRKAMLEKGDADSIAVVLEYLDQLRGNKDIQIIENIPTLSVTVLAFNWTVNTSSKYIGSGKLDGNGINPDFFSDIYARKAVAAAINYDALIRDVLKGFGKRIPTALPEGLLGFDPSLPLYKFNVKTVQDNLKKAWNGQAWAKGFKFSVAYNQGNVGRQRVAEMVKMYLEMAAPGKAKIDVQPLQWPTFLDATKRGELPVFILGWLADYPDPDNFIFTYYHSNGDYSGRQGEGFRKFVSTPRKELGGKSLDELIEQAAAETDPQARAKLYVQIQKFVVDNCISVPVYQPIGVRVQRTWVKGWYDNPMRPGMDFYSVYKQQ</sequence>
<dbReference type="Pfam" id="PF00496">
    <property type="entry name" value="SBP_bac_5"/>
    <property type="match status" value="1"/>
</dbReference>
<dbReference type="Gene3D" id="3.40.190.10">
    <property type="entry name" value="Periplasmic binding protein-like II"/>
    <property type="match status" value="1"/>
</dbReference>
<dbReference type="GO" id="GO:1904680">
    <property type="term" value="F:peptide transmembrane transporter activity"/>
    <property type="evidence" value="ECO:0007669"/>
    <property type="project" value="TreeGrafter"/>
</dbReference>
<dbReference type="RefSeq" id="WP_011993533.1">
    <property type="nucleotide sequence ID" value="NC_009718.1"/>
</dbReference>
<dbReference type="GO" id="GO:0042597">
    <property type="term" value="C:periplasmic space"/>
    <property type="evidence" value="ECO:0007669"/>
    <property type="project" value="UniProtKB-ARBA"/>
</dbReference>
<evidence type="ECO:0000256" key="1">
    <source>
        <dbReference type="SAM" id="SignalP"/>
    </source>
</evidence>
<dbReference type="PANTHER" id="PTHR30290">
    <property type="entry name" value="PERIPLASMIC BINDING COMPONENT OF ABC TRANSPORTER"/>
    <property type="match status" value="1"/>
</dbReference>
<dbReference type="PIRSF" id="PIRSF002741">
    <property type="entry name" value="MppA"/>
    <property type="match status" value="1"/>
</dbReference>
<evidence type="ECO:0000313" key="4">
    <source>
        <dbReference type="Proteomes" id="UP000002415"/>
    </source>
</evidence>
<dbReference type="CDD" id="cd08512">
    <property type="entry name" value="PBP2_NikA_DppA_OppA_like_7"/>
    <property type="match status" value="1"/>
</dbReference>
<dbReference type="Gene3D" id="3.90.76.10">
    <property type="entry name" value="Dipeptide-binding Protein, Domain 1"/>
    <property type="match status" value="1"/>
</dbReference>
<dbReference type="InterPro" id="IPR030678">
    <property type="entry name" value="Peptide/Ni-bd"/>
</dbReference>
<dbReference type="EMBL" id="CP000771">
    <property type="protein sequence ID" value="ABS60213.1"/>
    <property type="molecule type" value="Genomic_DNA"/>
</dbReference>
<reference evidence="3 4" key="2">
    <citation type="journal article" date="2009" name="Proc. Natl. Acad. Sci. U.S.A.">
        <title>On the chimeric nature, thermophilic origin, and phylogenetic placement of the Thermotogales.</title>
        <authorList>
            <person name="Zhaxybayeva O."/>
            <person name="Swithers K.S."/>
            <person name="Lapierre P."/>
            <person name="Fournier G.P."/>
            <person name="Bickhart D.M."/>
            <person name="DeBoy R.T."/>
            <person name="Nelson K.E."/>
            <person name="Nesbo C.L."/>
            <person name="Doolittle W.F."/>
            <person name="Gogarten J.P."/>
            <person name="Noll K.M."/>
        </authorList>
    </citation>
    <scope>NUCLEOTIDE SEQUENCE [LARGE SCALE GENOMIC DNA]</scope>
    <source>
        <strain evidence="4">ATCC 35602 / DSM 5306 / Rt17-B1</strain>
    </source>
</reference>
<evidence type="ECO:0000313" key="3">
    <source>
        <dbReference type="EMBL" id="ABS60213.1"/>
    </source>
</evidence>
<evidence type="ECO:0000259" key="2">
    <source>
        <dbReference type="Pfam" id="PF00496"/>
    </source>
</evidence>
<dbReference type="eggNOG" id="COG0747">
    <property type="taxonomic scope" value="Bacteria"/>
</dbReference>
<dbReference type="InterPro" id="IPR039424">
    <property type="entry name" value="SBP_5"/>
</dbReference>
<dbReference type="KEGG" id="fno:Fnod_0348"/>
<dbReference type="AlphaFoldDB" id="A7HJY0"/>
<feature type="chain" id="PRO_5002708040" evidence="1">
    <location>
        <begin position="20"/>
        <end position="617"/>
    </location>
</feature>
<keyword evidence="1" id="KW-0732">Signal</keyword>
<feature type="signal peptide" evidence="1">
    <location>
        <begin position="1"/>
        <end position="19"/>
    </location>
</feature>
<dbReference type="HOGENOM" id="CLU_017028_7_2_0"/>
<dbReference type="STRING" id="381764.Fnod_0348"/>
<organism evidence="3 4">
    <name type="scientific">Fervidobacterium nodosum (strain ATCC 35602 / DSM 5306 / Rt17-B1)</name>
    <dbReference type="NCBI Taxonomy" id="381764"/>
    <lineage>
        <taxon>Bacteria</taxon>
        <taxon>Thermotogati</taxon>
        <taxon>Thermotogota</taxon>
        <taxon>Thermotogae</taxon>
        <taxon>Thermotogales</taxon>
        <taxon>Fervidobacteriaceae</taxon>
        <taxon>Fervidobacterium</taxon>
    </lineage>
</organism>
<dbReference type="Gene3D" id="3.10.105.10">
    <property type="entry name" value="Dipeptide-binding Protein, Domain 3"/>
    <property type="match status" value="1"/>
</dbReference>
<dbReference type="GO" id="GO:0015833">
    <property type="term" value="P:peptide transport"/>
    <property type="evidence" value="ECO:0007669"/>
    <property type="project" value="TreeGrafter"/>
</dbReference>
<accession>A7HJY0</accession>
<protein>
    <submittedName>
        <fullName evidence="3">Extracellular solute-binding protein family 5</fullName>
    </submittedName>
</protein>
<dbReference type="Proteomes" id="UP000002415">
    <property type="component" value="Chromosome"/>
</dbReference>
<keyword evidence="4" id="KW-1185">Reference proteome</keyword>
<reference evidence="3 4" key="1">
    <citation type="submission" date="2007-07" db="EMBL/GenBank/DDBJ databases">
        <title>Complete sequence of Fervidobacterium nodosum Rt17-B1.</title>
        <authorList>
            <consortium name="US DOE Joint Genome Institute"/>
            <person name="Copeland A."/>
            <person name="Lucas S."/>
            <person name="Lapidus A."/>
            <person name="Barry K."/>
            <person name="Glavina del Rio T."/>
            <person name="Dalin E."/>
            <person name="Tice H."/>
            <person name="Pitluck S."/>
            <person name="Saunders E."/>
            <person name="Brettin T."/>
            <person name="Bruce D."/>
            <person name="Detter J.C."/>
            <person name="Han C."/>
            <person name="Schmutz J."/>
            <person name="Larimer F."/>
            <person name="Land M."/>
            <person name="Hauser L."/>
            <person name="Kyrpides N."/>
            <person name="Mikhailova N."/>
            <person name="Nelson K."/>
            <person name="Gogarten J.P."/>
            <person name="Noll K."/>
            <person name="Richardson P."/>
        </authorList>
    </citation>
    <scope>NUCLEOTIDE SEQUENCE [LARGE SCALE GENOMIC DNA]</scope>
    <source>
        <strain evidence="4">ATCC 35602 / DSM 5306 / Rt17-B1</strain>
    </source>
</reference>
<name>A7HJY0_FERNB</name>
<dbReference type="InterPro" id="IPR000914">
    <property type="entry name" value="SBP_5_dom"/>
</dbReference>
<dbReference type="PANTHER" id="PTHR30290:SF34">
    <property type="entry name" value="ABC TRANSPORTER, PERIPLASMIC OLIGO-PEPTIDE BINDING PROTEIN, PUTATIVE-RELATED"/>
    <property type="match status" value="1"/>
</dbReference>
<gene>
    <name evidence="3" type="ordered locus">Fnod_0348</name>
</gene>
<feature type="domain" description="Solute-binding protein family 5" evidence="2">
    <location>
        <begin position="68"/>
        <end position="523"/>
    </location>
</feature>
<dbReference type="GO" id="GO:0043190">
    <property type="term" value="C:ATP-binding cassette (ABC) transporter complex"/>
    <property type="evidence" value="ECO:0007669"/>
    <property type="project" value="InterPro"/>
</dbReference>
<dbReference type="SUPFAM" id="SSF53850">
    <property type="entry name" value="Periplasmic binding protein-like II"/>
    <property type="match status" value="1"/>
</dbReference>